<evidence type="ECO:0000256" key="1">
    <source>
        <dbReference type="SAM" id="Phobius"/>
    </source>
</evidence>
<sequence length="112" mass="12462">MNPIVAIALLVLAYTICLLGCALLALSQTRHWRTVRNNRRADPPKVAKIGWLLVFTSLVPCVLRDGWSFAALLWPLIFAVSAMTIAMMLTYRPAALRVLFPFGARAHRNAES</sequence>
<dbReference type="EMBL" id="REFR01000012">
    <property type="protein sequence ID" value="RMB04938.1"/>
    <property type="molecule type" value="Genomic_DNA"/>
</dbReference>
<keyword evidence="1" id="KW-1133">Transmembrane helix</keyword>
<dbReference type="OrthoDB" id="7376475at2"/>
<keyword evidence="1" id="KW-0472">Membrane</keyword>
<dbReference type="AlphaFoldDB" id="A0A3M0C5D2"/>
<dbReference type="Pfam" id="PF11804">
    <property type="entry name" value="DUF3325"/>
    <property type="match status" value="1"/>
</dbReference>
<feature type="transmembrane region" description="Helical" evidence="1">
    <location>
        <begin position="46"/>
        <end position="63"/>
    </location>
</feature>
<evidence type="ECO:0000313" key="2">
    <source>
        <dbReference type="EMBL" id="RMB04938.1"/>
    </source>
</evidence>
<reference evidence="2 3" key="1">
    <citation type="submission" date="2018-10" db="EMBL/GenBank/DDBJ databases">
        <title>Genomic Encyclopedia of Archaeal and Bacterial Type Strains, Phase II (KMG-II): from individual species to whole genera.</title>
        <authorList>
            <person name="Goeker M."/>
        </authorList>
    </citation>
    <scope>NUCLEOTIDE SEQUENCE [LARGE SCALE GENOMIC DNA]</scope>
    <source>
        <strain evidence="2 3">DSM 25217</strain>
    </source>
</reference>
<proteinExistence type="predicted"/>
<gene>
    <name evidence="2" type="ORF">BXY39_2511</name>
</gene>
<evidence type="ECO:0000313" key="3">
    <source>
        <dbReference type="Proteomes" id="UP000271227"/>
    </source>
</evidence>
<feature type="transmembrane region" description="Helical" evidence="1">
    <location>
        <begin position="6"/>
        <end position="26"/>
    </location>
</feature>
<dbReference type="InterPro" id="IPR021762">
    <property type="entry name" value="DUF3325"/>
</dbReference>
<dbReference type="Proteomes" id="UP000271227">
    <property type="component" value="Unassembled WGS sequence"/>
</dbReference>
<feature type="transmembrane region" description="Helical" evidence="1">
    <location>
        <begin position="69"/>
        <end position="91"/>
    </location>
</feature>
<accession>A0A3M0C5D2</accession>
<organism evidence="2 3">
    <name type="scientific">Eilatimonas milleporae</name>
    <dbReference type="NCBI Taxonomy" id="911205"/>
    <lineage>
        <taxon>Bacteria</taxon>
        <taxon>Pseudomonadati</taxon>
        <taxon>Pseudomonadota</taxon>
        <taxon>Alphaproteobacteria</taxon>
        <taxon>Kordiimonadales</taxon>
        <taxon>Kordiimonadaceae</taxon>
        <taxon>Eilatimonas</taxon>
    </lineage>
</organism>
<dbReference type="InParanoid" id="A0A3M0C5D2"/>
<dbReference type="RefSeq" id="WP_121939188.1">
    <property type="nucleotide sequence ID" value="NZ_REFR01000012.1"/>
</dbReference>
<name>A0A3M0C5D2_9PROT</name>
<comment type="caution">
    <text evidence="2">The sequence shown here is derived from an EMBL/GenBank/DDBJ whole genome shotgun (WGS) entry which is preliminary data.</text>
</comment>
<keyword evidence="1" id="KW-0812">Transmembrane</keyword>
<protein>
    <submittedName>
        <fullName evidence="2">Uncharacterized protein DUF3325</fullName>
    </submittedName>
</protein>
<keyword evidence="3" id="KW-1185">Reference proteome</keyword>